<gene>
    <name evidence="1" type="ORF">DERP_005894</name>
</gene>
<name>A0ABQ8JAH7_DERPT</name>
<reference evidence="1 2" key="1">
    <citation type="journal article" date="2018" name="J. Allergy Clin. Immunol.">
        <title>High-quality assembly of Dermatophagoides pteronyssinus genome and transcriptome reveals a wide range of novel allergens.</title>
        <authorList>
            <person name="Liu X.Y."/>
            <person name="Yang K.Y."/>
            <person name="Wang M.Q."/>
            <person name="Kwok J.S."/>
            <person name="Zeng X."/>
            <person name="Yang Z."/>
            <person name="Xiao X.J."/>
            <person name="Lau C.P."/>
            <person name="Li Y."/>
            <person name="Huang Z.M."/>
            <person name="Ba J.G."/>
            <person name="Yim A.K."/>
            <person name="Ouyang C.Y."/>
            <person name="Ngai S.M."/>
            <person name="Chan T.F."/>
            <person name="Leung E.L."/>
            <person name="Liu L."/>
            <person name="Liu Z.G."/>
            <person name="Tsui S.K."/>
        </authorList>
    </citation>
    <scope>NUCLEOTIDE SEQUENCE [LARGE SCALE GENOMIC DNA]</scope>
    <source>
        <strain evidence="1">Derp</strain>
    </source>
</reference>
<accession>A0ABQ8JAH7</accession>
<evidence type="ECO:0000313" key="2">
    <source>
        <dbReference type="Proteomes" id="UP000887458"/>
    </source>
</evidence>
<protein>
    <submittedName>
        <fullName evidence="1">Uncharacterized protein</fullName>
    </submittedName>
</protein>
<proteinExistence type="predicted"/>
<reference evidence="1 2" key="2">
    <citation type="journal article" date="2022" name="Mol. Biol. Evol.">
        <title>Comparative Genomics Reveals Insights into the Divergent Evolution of Astigmatic Mites and Household Pest Adaptations.</title>
        <authorList>
            <person name="Xiong Q."/>
            <person name="Wan A.T."/>
            <person name="Liu X."/>
            <person name="Fung C.S."/>
            <person name="Xiao X."/>
            <person name="Malainual N."/>
            <person name="Hou J."/>
            <person name="Wang L."/>
            <person name="Wang M."/>
            <person name="Yang K.Y."/>
            <person name="Cui Y."/>
            <person name="Leung E.L."/>
            <person name="Nong W."/>
            <person name="Shin S.K."/>
            <person name="Au S.W."/>
            <person name="Jeong K.Y."/>
            <person name="Chew F.T."/>
            <person name="Hui J.H."/>
            <person name="Leung T.F."/>
            <person name="Tungtrongchitr A."/>
            <person name="Zhong N."/>
            <person name="Liu Z."/>
            <person name="Tsui S.K."/>
        </authorList>
    </citation>
    <scope>NUCLEOTIDE SEQUENCE [LARGE SCALE GENOMIC DNA]</scope>
    <source>
        <strain evidence="1">Derp</strain>
    </source>
</reference>
<sequence>MKLNKMIQNNVPMPALFVHQFYNFNSTIYLSGKTKQNKKHFIRNIISSPSCNDIRRINIVVDEIASVQQLYALSIEVDFLEKIV</sequence>
<comment type="caution">
    <text evidence="1">The sequence shown here is derived from an EMBL/GenBank/DDBJ whole genome shotgun (WGS) entry which is preliminary data.</text>
</comment>
<dbReference type="Proteomes" id="UP000887458">
    <property type="component" value="Unassembled WGS sequence"/>
</dbReference>
<organism evidence="1 2">
    <name type="scientific">Dermatophagoides pteronyssinus</name>
    <name type="common">European house dust mite</name>
    <dbReference type="NCBI Taxonomy" id="6956"/>
    <lineage>
        <taxon>Eukaryota</taxon>
        <taxon>Metazoa</taxon>
        <taxon>Ecdysozoa</taxon>
        <taxon>Arthropoda</taxon>
        <taxon>Chelicerata</taxon>
        <taxon>Arachnida</taxon>
        <taxon>Acari</taxon>
        <taxon>Acariformes</taxon>
        <taxon>Sarcoptiformes</taxon>
        <taxon>Astigmata</taxon>
        <taxon>Psoroptidia</taxon>
        <taxon>Analgoidea</taxon>
        <taxon>Pyroglyphidae</taxon>
        <taxon>Dermatophagoidinae</taxon>
        <taxon>Dermatophagoides</taxon>
    </lineage>
</organism>
<dbReference type="EMBL" id="NJHN03000060">
    <property type="protein sequence ID" value="KAH9419382.1"/>
    <property type="molecule type" value="Genomic_DNA"/>
</dbReference>
<evidence type="ECO:0000313" key="1">
    <source>
        <dbReference type="EMBL" id="KAH9419382.1"/>
    </source>
</evidence>
<keyword evidence="2" id="KW-1185">Reference proteome</keyword>